<dbReference type="InterPro" id="IPR000847">
    <property type="entry name" value="LysR_HTH_N"/>
</dbReference>
<dbReference type="InterPro" id="IPR036388">
    <property type="entry name" value="WH-like_DNA-bd_sf"/>
</dbReference>
<dbReference type="GeneID" id="77256181"/>
<dbReference type="RefSeq" id="WP_085680710.1">
    <property type="nucleotide sequence ID" value="NZ_CP020931.1"/>
</dbReference>
<dbReference type="SUPFAM" id="SSF53850">
    <property type="entry name" value="Periplasmic binding protein-like II"/>
    <property type="match status" value="1"/>
</dbReference>
<keyword evidence="2" id="KW-0805">Transcription regulation</keyword>
<keyword evidence="3" id="KW-0238">DNA-binding</keyword>
<dbReference type="InterPro" id="IPR058163">
    <property type="entry name" value="LysR-type_TF_proteobact-type"/>
</dbReference>
<dbReference type="PROSITE" id="PS50931">
    <property type="entry name" value="HTH_LYSR"/>
    <property type="match status" value="1"/>
</dbReference>
<dbReference type="AlphaFoldDB" id="A0A1W6KAH9"/>
<dbReference type="Pfam" id="PF03466">
    <property type="entry name" value="LysR_substrate"/>
    <property type="match status" value="1"/>
</dbReference>
<accession>A0A1W6KAH9</accession>
<comment type="similarity">
    <text evidence="1">Belongs to the LysR transcriptional regulatory family.</text>
</comment>
<gene>
    <name evidence="6" type="primary">pgrR</name>
    <name evidence="6" type="ORF">MARSALSMR5_02236</name>
</gene>
<dbReference type="InterPro" id="IPR036390">
    <property type="entry name" value="WH_DNA-bd_sf"/>
</dbReference>
<dbReference type="Pfam" id="PF00126">
    <property type="entry name" value="HTH_1"/>
    <property type="match status" value="1"/>
</dbReference>
<evidence type="ECO:0000313" key="6">
    <source>
        <dbReference type="EMBL" id="ARM84309.1"/>
    </source>
</evidence>
<evidence type="ECO:0000256" key="4">
    <source>
        <dbReference type="ARBA" id="ARBA00023163"/>
    </source>
</evidence>
<dbReference type="GO" id="GO:0006351">
    <property type="term" value="P:DNA-templated transcription"/>
    <property type="evidence" value="ECO:0007669"/>
    <property type="project" value="TreeGrafter"/>
</dbReference>
<dbReference type="PANTHER" id="PTHR30537">
    <property type="entry name" value="HTH-TYPE TRANSCRIPTIONAL REGULATOR"/>
    <property type="match status" value="1"/>
</dbReference>
<dbReference type="Proteomes" id="UP000193100">
    <property type="component" value="Chromosome"/>
</dbReference>
<dbReference type="Gene3D" id="1.10.10.10">
    <property type="entry name" value="Winged helix-like DNA-binding domain superfamily/Winged helix DNA-binding domain"/>
    <property type="match status" value="1"/>
</dbReference>
<evidence type="ECO:0000259" key="5">
    <source>
        <dbReference type="PROSITE" id="PS50931"/>
    </source>
</evidence>
<reference evidence="6 7" key="1">
    <citation type="submission" date="2017-04" db="EMBL/GenBank/DDBJ databases">
        <title>Genome Sequence of Marinobacter salarius strain SMR5 Isolated from a culture of the Diatom Skeletonema marinoi.</title>
        <authorList>
            <person name="Topel M."/>
            <person name="Pinder M.I.M."/>
            <person name="Johansson O.N."/>
            <person name="Kourtchenko O."/>
            <person name="Godhe A."/>
            <person name="Clarke A.K."/>
        </authorList>
    </citation>
    <scope>NUCLEOTIDE SEQUENCE [LARGE SCALE GENOMIC DNA]</scope>
    <source>
        <strain evidence="6 7">SMR5</strain>
    </source>
</reference>
<feature type="domain" description="HTH lysR-type" evidence="5">
    <location>
        <begin position="1"/>
        <end position="59"/>
    </location>
</feature>
<dbReference type="Gene3D" id="3.40.190.290">
    <property type="match status" value="1"/>
</dbReference>
<keyword evidence="4" id="KW-0804">Transcription</keyword>
<dbReference type="EMBL" id="CP020931">
    <property type="protein sequence ID" value="ARM84309.1"/>
    <property type="molecule type" value="Genomic_DNA"/>
</dbReference>
<dbReference type="GO" id="GO:0043565">
    <property type="term" value="F:sequence-specific DNA binding"/>
    <property type="evidence" value="ECO:0007669"/>
    <property type="project" value="TreeGrafter"/>
</dbReference>
<evidence type="ECO:0000256" key="2">
    <source>
        <dbReference type="ARBA" id="ARBA00023015"/>
    </source>
</evidence>
<evidence type="ECO:0000256" key="3">
    <source>
        <dbReference type="ARBA" id="ARBA00023125"/>
    </source>
</evidence>
<proteinExistence type="inferred from homology"/>
<organism evidence="6 7">
    <name type="scientific">Marinobacter salarius</name>
    <dbReference type="NCBI Taxonomy" id="1420917"/>
    <lineage>
        <taxon>Bacteria</taxon>
        <taxon>Pseudomonadati</taxon>
        <taxon>Pseudomonadota</taxon>
        <taxon>Gammaproteobacteria</taxon>
        <taxon>Pseudomonadales</taxon>
        <taxon>Marinobacteraceae</taxon>
        <taxon>Marinobacter</taxon>
    </lineage>
</organism>
<evidence type="ECO:0000313" key="7">
    <source>
        <dbReference type="Proteomes" id="UP000193100"/>
    </source>
</evidence>
<name>A0A1W6KAH9_9GAMM</name>
<protein>
    <submittedName>
        <fullName evidence="6">HTH-type transcriptional regulator PgrR</fullName>
    </submittedName>
</protein>
<evidence type="ECO:0000256" key="1">
    <source>
        <dbReference type="ARBA" id="ARBA00009437"/>
    </source>
</evidence>
<dbReference type="FunFam" id="1.10.10.10:FF:000001">
    <property type="entry name" value="LysR family transcriptional regulator"/>
    <property type="match status" value="1"/>
</dbReference>
<dbReference type="PANTHER" id="PTHR30537:SF72">
    <property type="entry name" value="LYSR FAMILY TRANSCRIPTIONAL REGULATOR"/>
    <property type="match status" value="1"/>
</dbReference>
<dbReference type="InterPro" id="IPR005119">
    <property type="entry name" value="LysR_subst-bd"/>
</dbReference>
<dbReference type="GO" id="GO:0003700">
    <property type="term" value="F:DNA-binding transcription factor activity"/>
    <property type="evidence" value="ECO:0007669"/>
    <property type="project" value="InterPro"/>
</dbReference>
<sequence>MDRIRQVQVFIQVMESGNFTRAAEVLNIPRSTVSTTIQALEDRLGAQLLQRTTRQVAPTHDGLQFLEAAQTLMDAFEAAESIFRQRPQQAEGRLHVDIPSRIGRRIVIPALPEFLKQNPRVKLEFSMNDRIINMLTEGVDCVVRVGHLPDSELVCKKMGEIEVINCASPIYLAQHGTPNSLDDMDGHILVNYAVNLPALAAEWEYVEDGRQRIIKMQSAITVDNAEAYIASAKAGLGIIQVPKFDVQDALESGELIQILDAYKAPSLPISLLYPSRRNLPLRLRVFRSWVTELFSEYGLLEDG</sequence>
<dbReference type="PRINTS" id="PR00039">
    <property type="entry name" value="HTHLYSR"/>
</dbReference>
<dbReference type="SUPFAM" id="SSF46785">
    <property type="entry name" value="Winged helix' DNA-binding domain"/>
    <property type="match status" value="1"/>
</dbReference>
<dbReference type="CDD" id="cd08472">
    <property type="entry name" value="PBP2_CrgA_like_3"/>
    <property type="match status" value="1"/>
</dbReference>
<dbReference type="FunFam" id="3.40.190.290:FF:000001">
    <property type="entry name" value="Transcriptional regulator, LysR family"/>
    <property type="match status" value="1"/>
</dbReference>